<dbReference type="Pfam" id="PF03652">
    <property type="entry name" value="RuvX"/>
    <property type="match status" value="1"/>
</dbReference>
<dbReference type="EC" id="3.1.-.-" evidence="5"/>
<evidence type="ECO:0000256" key="1">
    <source>
        <dbReference type="ARBA" id="ARBA00022490"/>
    </source>
</evidence>
<name>A0A7M1XID0_9SPIR</name>
<evidence type="ECO:0000256" key="4">
    <source>
        <dbReference type="ARBA" id="ARBA00022801"/>
    </source>
</evidence>
<dbReference type="Proteomes" id="UP000593591">
    <property type="component" value="Chromosome"/>
</dbReference>
<dbReference type="InterPro" id="IPR006641">
    <property type="entry name" value="YqgF/RNaseH-like_dom"/>
</dbReference>
<evidence type="ECO:0000313" key="8">
    <source>
        <dbReference type="Proteomes" id="UP000593591"/>
    </source>
</evidence>
<keyword evidence="2 5" id="KW-0690">Ribosome biogenesis</keyword>
<sequence length="156" mass="17909">MLYGRTFEVVKKNLLCLDLGKASLGVALSRSGMLVTPIENLRFHAMQFDEPISYLHELLKREKVETFVLGLPLFPSGDDCEMTHIVRDFAKRLQSEFPNIEIVYQDERYSTLDASANLHEKGQNAKRQHKTIDRTAACVILERYLRSINQIGMFGF</sequence>
<dbReference type="Gene3D" id="3.30.420.140">
    <property type="entry name" value="YqgF/RNase H-like domain"/>
    <property type="match status" value="1"/>
</dbReference>
<dbReference type="PANTHER" id="PTHR33317">
    <property type="entry name" value="POLYNUCLEOTIDYL TRANSFERASE, RIBONUCLEASE H-LIKE SUPERFAMILY PROTEIN"/>
    <property type="match status" value="1"/>
</dbReference>
<dbReference type="CDD" id="cd16964">
    <property type="entry name" value="YqgF"/>
    <property type="match status" value="1"/>
</dbReference>
<keyword evidence="1 5" id="KW-0963">Cytoplasm</keyword>
<feature type="domain" description="YqgF/RNase H-like" evidence="6">
    <location>
        <begin position="12"/>
        <end position="114"/>
    </location>
</feature>
<dbReference type="AlphaFoldDB" id="A0A7M1XID0"/>
<accession>A0A7M1XID0</accession>
<dbReference type="InterPro" id="IPR005227">
    <property type="entry name" value="YqgF"/>
</dbReference>
<dbReference type="SUPFAM" id="SSF53098">
    <property type="entry name" value="Ribonuclease H-like"/>
    <property type="match status" value="1"/>
</dbReference>
<dbReference type="HAMAP" id="MF_00651">
    <property type="entry name" value="Nuclease_YqgF"/>
    <property type="match status" value="1"/>
</dbReference>
<gene>
    <name evidence="7" type="ORF">DYE49_00855</name>
</gene>
<comment type="similarity">
    <text evidence="5">Belongs to the YqgF HJR family.</text>
</comment>
<proteinExistence type="inferred from homology"/>
<dbReference type="PANTHER" id="PTHR33317:SF4">
    <property type="entry name" value="POLYNUCLEOTIDYL TRANSFERASE, RIBONUCLEASE H-LIKE SUPERFAMILY PROTEIN"/>
    <property type="match status" value="1"/>
</dbReference>
<dbReference type="GO" id="GO:0004518">
    <property type="term" value="F:nuclease activity"/>
    <property type="evidence" value="ECO:0007669"/>
    <property type="project" value="UniProtKB-KW"/>
</dbReference>
<evidence type="ECO:0000256" key="5">
    <source>
        <dbReference type="HAMAP-Rule" id="MF_00651"/>
    </source>
</evidence>
<dbReference type="GO" id="GO:0000967">
    <property type="term" value="P:rRNA 5'-end processing"/>
    <property type="evidence" value="ECO:0007669"/>
    <property type="project" value="UniProtKB-UniRule"/>
</dbReference>
<dbReference type="InterPro" id="IPR037027">
    <property type="entry name" value="YqgF/RNaseH-like_dom_sf"/>
</dbReference>
<dbReference type="GO" id="GO:0016788">
    <property type="term" value="F:hydrolase activity, acting on ester bonds"/>
    <property type="evidence" value="ECO:0007669"/>
    <property type="project" value="UniProtKB-UniRule"/>
</dbReference>
<reference evidence="7 8" key="1">
    <citation type="submission" date="2018-08" db="EMBL/GenBank/DDBJ databases">
        <title>The first complete genome of Treponema rectale (CHPAT), a commensal spirochete of the bovine rectum.</title>
        <authorList>
            <person name="Staton G.J."/>
            <person name="Clegg S.R."/>
            <person name="Carter S.D."/>
            <person name="Radford A.D."/>
            <person name="Darby A."/>
            <person name="Hall N."/>
            <person name="Birtles R.J."/>
            <person name="Evans N.J."/>
        </authorList>
    </citation>
    <scope>NUCLEOTIDE SEQUENCE [LARGE SCALE GENOMIC DNA]</scope>
    <source>
        <strain evidence="7 8">CHPA</strain>
    </source>
</reference>
<keyword evidence="3 5" id="KW-0540">Nuclease</keyword>
<comment type="function">
    <text evidence="5">Could be a nuclease involved in processing of the 5'-end of pre-16S rRNA.</text>
</comment>
<keyword evidence="4 5" id="KW-0378">Hydrolase</keyword>
<dbReference type="EMBL" id="CP031517">
    <property type="protein sequence ID" value="QOS39077.1"/>
    <property type="molecule type" value="Genomic_DNA"/>
</dbReference>
<dbReference type="GO" id="GO:0005829">
    <property type="term" value="C:cytosol"/>
    <property type="evidence" value="ECO:0007669"/>
    <property type="project" value="TreeGrafter"/>
</dbReference>
<organism evidence="7 8">
    <name type="scientific">Treponema rectale</name>
    <dbReference type="NCBI Taxonomy" id="744512"/>
    <lineage>
        <taxon>Bacteria</taxon>
        <taxon>Pseudomonadati</taxon>
        <taxon>Spirochaetota</taxon>
        <taxon>Spirochaetia</taxon>
        <taxon>Spirochaetales</taxon>
        <taxon>Treponemataceae</taxon>
        <taxon>Treponema</taxon>
    </lineage>
</organism>
<evidence type="ECO:0000256" key="3">
    <source>
        <dbReference type="ARBA" id="ARBA00022722"/>
    </source>
</evidence>
<evidence type="ECO:0000259" key="6">
    <source>
        <dbReference type="SMART" id="SM00732"/>
    </source>
</evidence>
<protein>
    <recommendedName>
        <fullName evidence="5">Putative pre-16S rRNA nuclease</fullName>
        <ecNumber evidence="5">3.1.-.-</ecNumber>
    </recommendedName>
</protein>
<evidence type="ECO:0000313" key="7">
    <source>
        <dbReference type="EMBL" id="QOS39077.1"/>
    </source>
</evidence>
<dbReference type="SMART" id="SM00732">
    <property type="entry name" value="YqgFc"/>
    <property type="match status" value="1"/>
</dbReference>
<dbReference type="KEGG" id="trc:DYE49_00855"/>
<dbReference type="InterPro" id="IPR012337">
    <property type="entry name" value="RNaseH-like_sf"/>
</dbReference>
<comment type="subcellular location">
    <subcellularLocation>
        <location evidence="5">Cytoplasm</location>
    </subcellularLocation>
</comment>
<dbReference type="NCBIfam" id="TIGR00250">
    <property type="entry name" value="RNAse_H_YqgF"/>
    <property type="match status" value="1"/>
</dbReference>
<evidence type="ECO:0000256" key="2">
    <source>
        <dbReference type="ARBA" id="ARBA00022517"/>
    </source>
</evidence>